<dbReference type="RefSeq" id="WP_183774497.1">
    <property type="nucleotide sequence ID" value="NZ_JACHFW010000008.1"/>
</dbReference>
<feature type="transmembrane region" description="Helical" evidence="1">
    <location>
        <begin position="573"/>
        <end position="594"/>
    </location>
</feature>
<name>A0A7W8HB17_9FIRM</name>
<gene>
    <name evidence="2" type="ORF">HNP82_002217</name>
</gene>
<feature type="transmembrane region" description="Helical" evidence="1">
    <location>
        <begin position="615"/>
        <end position="637"/>
    </location>
</feature>
<sequence length="640" mass="71341">MKKIKRNLLILLTFTGLLLFAGGLWGCGSVQPVSVDTTLTVDTSFSGERTMKAVLSAREFDLLFGGDLEGLNQLLTDNAPTDMNAQAQMLDGGDVEITLSIPFTSYNEYYSKIRAIFSGSASYDADNMPSVYFEYSDSLLKKGFIIEENFTSTELFFWLTDAMLEDNSNLEGRTADELFTSGTTTLVFDGEEIPAQNCISVSRMDSNAFNTITVETTLNSSGSYDAVLDYYAGTSVVEKLGSELTQIMNSLVPDDGTFSTRTTEEGTVFTIKFSAVSAEDYVNKMNQALHSDNTVFEVTEESDEQDTLRAQRRITQYLDGSYFLDFSDENTVMTYIFKASPEHSFENCESTYKYLRSCTFENTDEYCSTYITVAPSDEITLYLGYSVDIDRVEVDTVMNNEKDFVRNIRFTLTSEQNSIIGERFETRINEQLLEGMSCETSQSGSNTIYTVTMGADSAQALSELTCAFLDGNAQSGNSSLSGGQSDENRLNQITYQYTDKIDLTLFLGGSQSTKGLYYRFQYPRSFGGHFVENNNYENVLEDGNVLTCITHNKVIEVSTYAQKANVIGILQRVLAIISLAGMAIVILLNLAAIMRCIKKRSFDLEEFDLFTGRGYIFVTIFVVCGVVFVISVIRLFFGIY</sequence>
<keyword evidence="3" id="KW-1185">Reference proteome</keyword>
<reference evidence="2 3" key="1">
    <citation type="submission" date="2020-08" db="EMBL/GenBank/DDBJ databases">
        <title>Genomic Encyclopedia of Type Strains, Phase IV (KMG-IV): sequencing the most valuable type-strain genomes for metagenomic binning, comparative biology and taxonomic classification.</title>
        <authorList>
            <person name="Goeker M."/>
        </authorList>
    </citation>
    <scope>NUCLEOTIDE SEQUENCE [LARGE SCALE GENOMIC DNA]</scope>
    <source>
        <strain evidence="2 3">DSM 106146</strain>
    </source>
</reference>
<proteinExistence type="predicted"/>
<protein>
    <submittedName>
        <fullName evidence="2">Uncharacterized protein</fullName>
    </submittedName>
</protein>
<accession>A0A7W8HB17</accession>
<evidence type="ECO:0000313" key="2">
    <source>
        <dbReference type="EMBL" id="MBB5265078.1"/>
    </source>
</evidence>
<keyword evidence="1" id="KW-0812">Transmembrane</keyword>
<dbReference type="Proteomes" id="UP000543642">
    <property type="component" value="Unassembled WGS sequence"/>
</dbReference>
<comment type="caution">
    <text evidence="2">The sequence shown here is derived from an EMBL/GenBank/DDBJ whole genome shotgun (WGS) entry which is preliminary data.</text>
</comment>
<organism evidence="2 3">
    <name type="scientific">Catenibacillus scindens</name>
    <dbReference type="NCBI Taxonomy" id="673271"/>
    <lineage>
        <taxon>Bacteria</taxon>
        <taxon>Bacillati</taxon>
        <taxon>Bacillota</taxon>
        <taxon>Clostridia</taxon>
        <taxon>Lachnospirales</taxon>
        <taxon>Lachnospiraceae</taxon>
        <taxon>Catenibacillus</taxon>
    </lineage>
</organism>
<evidence type="ECO:0000313" key="3">
    <source>
        <dbReference type="Proteomes" id="UP000543642"/>
    </source>
</evidence>
<dbReference type="EMBL" id="JACHFW010000008">
    <property type="protein sequence ID" value="MBB5265078.1"/>
    <property type="molecule type" value="Genomic_DNA"/>
</dbReference>
<dbReference type="AlphaFoldDB" id="A0A7W8HB17"/>
<evidence type="ECO:0000256" key="1">
    <source>
        <dbReference type="SAM" id="Phobius"/>
    </source>
</evidence>
<keyword evidence="1" id="KW-1133">Transmembrane helix</keyword>
<keyword evidence="1" id="KW-0472">Membrane</keyword>